<name>A0A024TN46_9STRA</name>
<dbReference type="GeneID" id="20088342"/>
<dbReference type="AlphaFoldDB" id="A0A024TN46"/>
<proteinExistence type="predicted"/>
<dbReference type="OrthoDB" id="76773at2759"/>
<dbReference type="InterPro" id="IPR052050">
    <property type="entry name" value="SecEffector_AnkRepeat"/>
</dbReference>
<dbReference type="Pfam" id="PF13637">
    <property type="entry name" value="Ank_4"/>
    <property type="match status" value="2"/>
</dbReference>
<dbReference type="InterPro" id="IPR036770">
    <property type="entry name" value="Ankyrin_rpt-contain_sf"/>
</dbReference>
<dbReference type="PANTHER" id="PTHR46586">
    <property type="entry name" value="ANKYRIN REPEAT-CONTAINING PROTEIN"/>
    <property type="match status" value="1"/>
</dbReference>
<dbReference type="RefSeq" id="XP_008876119.1">
    <property type="nucleotide sequence ID" value="XM_008877897.1"/>
</dbReference>
<organism evidence="1">
    <name type="scientific">Aphanomyces invadans</name>
    <dbReference type="NCBI Taxonomy" id="157072"/>
    <lineage>
        <taxon>Eukaryota</taxon>
        <taxon>Sar</taxon>
        <taxon>Stramenopiles</taxon>
        <taxon>Oomycota</taxon>
        <taxon>Saprolegniomycetes</taxon>
        <taxon>Saprolegniales</taxon>
        <taxon>Verrucalvaceae</taxon>
        <taxon>Aphanomyces</taxon>
    </lineage>
</organism>
<dbReference type="SUPFAM" id="SSF48403">
    <property type="entry name" value="Ankyrin repeat"/>
    <property type="match status" value="1"/>
</dbReference>
<dbReference type="Gene3D" id="1.25.40.20">
    <property type="entry name" value="Ankyrin repeat-containing domain"/>
    <property type="match status" value="2"/>
</dbReference>
<dbReference type="EMBL" id="KI913981">
    <property type="protein sequence ID" value="ETV95418.1"/>
    <property type="molecule type" value="Genomic_DNA"/>
</dbReference>
<evidence type="ECO:0000313" key="1">
    <source>
        <dbReference type="EMBL" id="ETV95418.1"/>
    </source>
</evidence>
<accession>A0A024TN46</accession>
<gene>
    <name evidence="1" type="ORF">H310_11292</name>
</gene>
<sequence length="348" mass="39511">MVTSYQQGLCIDGHDLLVAIQWPAVKSLGISYVFSTMGVWPFSRLASWTDKHGLKHLDRVLDFVEERSACFLLHHIAFCVAVRYNHLPILRHVGGSRCHERTGLDFTMAMDVAAKHGHLDIIQWLHANRKEGCTSAAMDHAARNGHVDVCDWLHHTGLATFSSHQLDVMKEVVMKGDLRIVEWLHRHRTRQWPRGLMDDIAAGGNVRMMAFFHHHTTEQCTTDAMDFAACRGHLEMVQFLHHHRHEGCTTQAIDLAAGRGHFDVVKWLYIHRHEACTWNAIYLAACGGHMRILYYLARVAHVRTTAWRCAQVVAQTSGRLDALAALNKVAMAAKRNRSRSTPHFDRCA</sequence>
<reference evidence="1" key="1">
    <citation type="submission" date="2013-12" db="EMBL/GenBank/DDBJ databases">
        <title>The Genome Sequence of Aphanomyces invadans NJM9701.</title>
        <authorList>
            <consortium name="The Broad Institute Genomics Platform"/>
            <person name="Russ C."/>
            <person name="Tyler B."/>
            <person name="van West P."/>
            <person name="Dieguez-Uribeondo J."/>
            <person name="Young S.K."/>
            <person name="Zeng Q."/>
            <person name="Gargeya S."/>
            <person name="Fitzgerald M."/>
            <person name="Abouelleil A."/>
            <person name="Alvarado L."/>
            <person name="Chapman S.B."/>
            <person name="Gainer-Dewar J."/>
            <person name="Goldberg J."/>
            <person name="Griggs A."/>
            <person name="Gujja S."/>
            <person name="Hansen M."/>
            <person name="Howarth C."/>
            <person name="Imamovic A."/>
            <person name="Ireland A."/>
            <person name="Larimer J."/>
            <person name="McCowan C."/>
            <person name="Murphy C."/>
            <person name="Pearson M."/>
            <person name="Poon T.W."/>
            <person name="Priest M."/>
            <person name="Roberts A."/>
            <person name="Saif S."/>
            <person name="Shea T."/>
            <person name="Sykes S."/>
            <person name="Wortman J."/>
            <person name="Nusbaum C."/>
            <person name="Birren B."/>
        </authorList>
    </citation>
    <scope>NUCLEOTIDE SEQUENCE [LARGE SCALE GENOMIC DNA]</scope>
    <source>
        <strain evidence="1">NJM9701</strain>
    </source>
</reference>
<dbReference type="PANTHER" id="PTHR46586:SF3">
    <property type="entry name" value="ANKYRIN REPEAT-CONTAINING PROTEIN"/>
    <property type="match status" value="1"/>
</dbReference>
<dbReference type="VEuPathDB" id="FungiDB:H310_11292"/>
<protein>
    <submittedName>
        <fullName evidence="1">Uncharacterized protein</fullName>
    </submittedName>
</protein>
<dbReference type="InterPro" id="IPR002110">
    <property type="entry name" value="Ankyrin_rpt"/>
</dbReference>